<organism evidence="3 4">
    <name type="scientific">Phormidium yuhuli AB48</name>
    <dbReference type="NCBI Taxonomy" id="2940671"/>
    <lineage>
        <taxon>Bacteria</taxon>
        <taxon>Bacillati</taxon>
        <taxon>Cyanobacteriota</taxon>
        <taxon>Cyanophyceae</taxon>
        <taxon>Oscillatoriophycideae</taxon>
        <taxon>Oscillatoriales</taxon>
        <taxon>Oscillatoriaceae</taxon>
        <taxon>Phormidium</taxon>
        <taxon>Phormidium yuhuli</taxon>
    </lineage>
</organism>
<reference evidence="3" key="1">
    <citation type="submission" date="2022-06" db="EMBL/GenBank/DDBJ databases">
        <title>Genome sequence of Phormidium yuhuli AB48 isolated from an industrial photobioreactor environment.</title>
        <authorList>
            <person name="Qiu Y."/>
            <person name="Noonan A.J.C."/>
            <person name="Dofher K."/>
            <person name="Koch M."/>
            <person name="Kieft B."/>
            <person name="Lin X."/>
            <person name="Ziels R.M."/>
            <person name="Hallam S.J."/>
        </authorList>
    </citation>
    <scope>NUCLEOTIDE SEQUENCE</scope>
    <source>
        <strain evidence="3">AB48</strain>
    </source>
</reference>
<dbReference type="PANTHER" id="PTHR33352:SF2">
    <property type="entry name" value="SLL0995 PROTEIN"/>
    <property type="match status" value="1"/>
</dbReference>
<dbReference type="CDD" id="cd06260">
    <property type="entry name" value="DUF820-like"/>
    <property type="match status" value="1"/>
</dbReference>
<keyword evidence="4" id="KW-1185">Reference proteome</keyword>
<sequence>MTIAAEKTQAPIIYPDCDGNPMSDNTKQFRWIVTIKENLDILFDDRDDIFVAGDLLWYPQEGNNKLRQAPDVMVAIGRPKGDRGSYRQWEEANIAPQVVFEILSPGNRLKEMAKKLKFYDQYGVEEYYIFDPDRLDFHGWLRDEAGGLSVIDSPETWTSPRLGIRFDLQEDQFTIYRPDGQRFLTPTELAKQAEDERQRAEDEHRRAEDERQRADDERRRAEDERQRAEDERQRADEAEQRVRELEARLRQLGEEIDE</sequence>
<dbReference type="InterPro" id="IPR012296">
    <property type="entry name" value="Nuclease_put_TT1808"/>
</dbReference>
<protein>
    <submittedName>
        <fullName evidence="3">Uma2 family endonuclease</fullName>
    </submittedName>
</protein>
<evidence type="ECO:0000313" key="4">
    <source>
        <dbReference type="Proteomes" id="UP001056708"/>
    </source>
</evidence>
<dbReference type="Proteomes" id="UP001056708">
    <property type="component" value="Chromosome"/>
</dbReference>
<accession>A0ABY5AU77</accession>
<name>A0ABY5AU77_9CYAN</name>
<keyword evidence="3" id="KW-0378">Hydrolase</keyword>
<evidence type="ECO:0000256" key="1">
    <source>
        <dbReference type="SAM" id="MobiDB-lite"/>
    </source>
</evidence>
<dbReference type="RefSeq" id="WP_252663928.1">
    <property type="nucleotide sequence ID" value="NZ_CP098611.1"/>
</dbReference>
<dbReference type="PANTHER" id="PTHR33352">
    <property type="entry name" value="SLR1095 PROTEIN"/>
    <property type="match status" value="1"/>
</dbReference>
<dbReference type="Pfam" id="PF05685">
    <property type="entry name" value="Uma2"/>
    <property type="match status" value="1"/>
</dbReference>
<evidence type="ECO:0000259" key="2">
    <source>
        <dbReference type="Pfam" id="PF05685"/>
    </source>
</evidence>
<proteinExistence type="predicted"/>
<evidence type="ECO:0000313" key="3">
    <source>
        <dbReference type="EMBL" id="USR91901.1"/>
    </source>
</evidence>
<gene>
    <name evidence="3" type="ORF">NEA10_04000</name>
</gene>
<keyword evidence="3" id="KW-0540">Nuclease</keyword>
<dbReference type="InterPro" id="IPR011335">
    <property type="entry name" value="Restrct_endonuc-II-like"/>
</dbReference>
<feature type="region of interest" description="Disordered" evidence="1">
    <location>
        <begin position="179"/>
        <end position="241"/>
    </location>
</feature>
<dbReference type="EMBL" id="CP098611">
    <property type="protein sequence ID" value="USR91901.1"/>
    <property type="molecule type" value="Genomic_DNA"/>
</dbReference>
<feature type="domain" description="Putative restriction endonuclease" evidence="2">
    <location>
        <begin position="36"/>
        <end position="145"/>
    </location>
</feature>
<feature type="compositionally biased region" description="Basic and acidic residues" evidence="1">
    <location>
        <begin position="191"/>
        <end position="241"/>
    </location>
</feature>
<keyword evidence="3" id="KW-0255">Endonuclease</keyword>
<dbReference type="GO" id="GO:0004519">
    <property type="term" value="F:endonuclease activity"/>
    <property type="evidence" value="ECO:0007669"/>
    <property type="project" value="UniProtKB-KW"/>
</dbReference>
<dbReference type="InterPro" id="IPR008538">
    <property type="entry name" value="Uma2"/>
</dbReference>
<dbReference type="Gene3D" id="3.90.1570.10">
    <property type="entry name" value="tt1808, chain A"/>
    <property type="match status" value="1"/>
</dbReference>
<dbReference type="SUPFAM" id="SSF52980">
    <property type="entry name" value="Restriction endonuclease-like"/>
    <property type="match status" value="1"/>
</dbReference>